<keyword evidence="2" id="KW-0732">Signal</keyword>
<organism evidence="3 4">
    <name type="scientific">Polyangium mundeleinium</name>
    <dbReference type="NCBI Taxonomy" id="2995306"/>
    <lineage>
        <taxon>Bacteria</taxon>
        <taxon>Pseudomonadati</taxon>
        <taxon>Myxococcota</taxon>
        <taxon>Polyangia</taxon>
        <taxon>Polyangiales</taxon>
        <taxon>Polyangiaceae</taxon>
        <taxon>Polyangium</taxon>
    </lineage>
</organism>
<keyword evidence="4" id="KW-1185">Reference proteome</keyword>
<dbReference type="PROSITE" id="PS51257">
    <property type="entry name" value="PROKAR_LIPOPROTEIN"/>
    <property type="match status" value="1"/>
</dbReference>
<feature type="signal peptide" evidence="2">
    <location>
        <begin position="1"/>
        <end position="26"/>
    </location>
</feature>
<dbReference type="EMBL" id="JAQNDO010000001">
    <property type="protein sequence ID" value="MDC0747402.1"/>
    <property type="molecule type" value="Genomic_DNA"/>
</dbReference>
<feature type="region of interest" description="Disordered" evidence="1">
    <location>
        <begin position="30"/>
        <end position="70"/>
    </location>
</feature>
<evidence type="ECO:0000256" key="2">
    <source>
        <dbReference type="SAM" id="SignalP"/>
    </source>
</evidence>
<dbReference type="InterPro" id="IPR016186">
    <property type="entry name" value="C-type_lectin-like/link_sf"/>
</dbReference>
<name>A0ABT5F2L6_9BACT</name>
<evidence type="ECO:0000313" key="3">
    <source>
        <dbReference type="EMBL" id="MDC0747402.1"/>
    </source>
</evidence>
<dbReference type="SUPFAM" id="SSF56436">
    <property type="entry name" value="C-type lectin-like"/>
    <property type="match status" value="1"/>
</dbReference>
<evidence type="ECO:0000256" key="1">
    <source>
        <dbReference type="SAM" id="MobiDB-lite"/>
    </source>
</evidence>
<proteinExistence type="predicted"/>
<evidence type="ECO:0000313" key="4">
    <source>
        <dbReference type="Proteomes" id="UP001221411"/>
    </source>
</evidence>
<dbReference type="RefSeq" id="WP_271925847.1">
    <property type="nucleotide sequence ID" value="NZ_JAQNDO010000001.1"/>
</dbReference>
<protein>
    <recommendedName>
        <fullName evidence="5">DUF1554 domain-containing protein</fullName>
    </recommendedName>
</protein>
<reference evidence="3 4" key="1">
    <citation type="submission" date="2022-11" db="EMBL/GenBank/DDBJ databases">
        <title>Minimal conservation of predation-associated metabolite biosynthetic gene clusters underscores biosynthetic potential of Myxococcota including descriptions for ten novel species: Archangium lansinium sp. nov., Myxococcus landrumus sp. nov., Nannocystis bai.</title>
        <authorList>
            <person name="Ahearne A."/>
            <person name="Stevens C."/>
            <person name="Dowd S."/>
        </authorList>
    </citation>
    <scope>NUCLEOTIDE SEQUENCE [LARGE SCALE GENOMIC DNA]</scope>
    <source>
        <strain evidence="3 4">RJM3</strain>
    </source>
</reference>
<comment type="caution">
    <text evidence="3">The sequence shown here is derived from an EMBL/GenBank/DDBJ whole genome shotgun (WGS) entry which is preliminary data.</text>
</comment>
<dbReference type="Gene3D" id="3.10.100.10">
    <property type="entry name" value="Mannose-Binding Protein A, subunit A"/>
    <property type="match status" value="1"/>
</dbReference>
<feature type="chain" id="PRO_5046429758" description="DUF1554 domain-containing protein" evidence="2">
    <location>
        <begin position="27"/>
        <end position="238"/>
    </location>
</feature>
<dbReference type="InterPro" id="IPR016187">
    <property type="entry name" value="CTDL_fold"/>
</dbReference>
<feature type="compositionally biased region" description="Gly residues" evidence="1">
    <location>
        <begin position="45"/>
        <end position="69"/>
    </location>
</feature>
<sequence>MDQIIRRGWGRATLVAVALTMFGCAASGTGGSGGEGGEGGEDDGWGNGGGGAGGGGAGGSGGAGGGGPMTGPKRIFITKTTYNGNLAKAGNAATGIAGGDNLCKLAADAANLGGTWKAWLSDANTNAIDRLTEVGPWHTIDLSKVIFNNKSNIITGPLTSIGYDENGDTLGGEYGAWTGTMNDGKKDPEYVTDCVNWTNGTNTGEGWTGLGSSDNANHWTEYYLKPCQSLYHLYCFEQ</sequence>
<accession>A0ABT5F2L6</accession>
<evidence type="ECO:0008006" key="5">
    <source>
        <dbReference type="Google" id="ProtNLM"/>
    </source>
</evidence>
<gene>
    <name evidence="3" type="ORF">POL67_39090</name>
</gene>
<dbReference type="Proteomes" id="UP001221411">
    <property type="component" value="Unassembled WGS sequence"/>
</dbReference>